<dbReference type="Pfam" id="PF01019">
    <property type="entry name" value="G_glu_transpept"/>
    <property type="match status" value="1"/>
</dbReference>
<evidence type="ECO:0000313" key="2">
    <source>
        <dbReference type="Proteomes" id="UP000315759"/>
    </source>
</evidence>
<dbReference type="InterPro" id="IPR029055">
    <property type="entry name" value="Ntn_hydrolases_N"/>
</dbReference>
<name>A0A544VU27_9MYCO</name>
<dbReference type="SUPFAM" id="SSF56235">
    <property type="entry name" value="N-terminal nucleophile aminohydrolases (Ntn hydrolases)"/>
    <property type="match status" value="1"/>
</dbReference>
<dbReference type="PRINTS" id="PR01210">
    <property type="entry name" value="GGTRANSPTASE"/>
</dbReference>
<keyword evidence="2" id="KW-1185">Reference proteome</keyword>
<protein>
    <submittedName>
        <fullName evidence="1">Gamma-glutamyltranspeptidase</fullName>
    </submittedName>
</protein>
<organism evidence="1 2">
    <name type="scientific">Mycolicibacterium hodleri</name>
    <dbReference type="NCBI Taxonomy" id="49897"/>
    <lineage>
        <taxon>Bacteria</taxon>
        <taxon>Bacillati</taxon>
        <taxon>Actinomycetota</taxon>
        <taxon>Actinomycetes</taxon>
        <taxon>Mycobacteriales</taxon>
        <taxon>Mycobacteriaceae</taxon>
        <taxon>Mycolicibacterium</taxon>
    </lineage>
</organism>
<dbReference type="InterPro" id="IPR052896">
    <property type="entry name" value="GGT-like_enzyme"/>
</dbReference>
<gene>
    <name evidence="1" type="ORF">D8S82_26445</name>
</gene>
<dbReference type="AlphaFoldDB" id="A0A544VU27"/>
<dbReference type="PANTHER" id="PTHR43881">
    <property type="entry name" value="GAMMA-GLUTAMYLTRANSPEPTIDASE (AFU_ORTHOLOGUE AFUA_4G13580)"/>
    <property type="match status" value="1"/>
</dbReference>
<dbReference type="EMBL" id="VIFX01000043">
    <property type="protein sequence ID" value="TQR83497.1"/>
    <property type="molecule type" value="Genomic_DNA"/>
</dbReference>
<accession>A0A544VU27</accession>
<dbReference type="InterPro" id="IPR043137">
    <property type="entry name" value="GGT_ssub_C"/>
</dbReference>
<reference evidence="1 2" key="1">
    <citation type="submission" date="2018-10" db="EMBL/GenBank/DDBJ databases">
        <title>Draft genome of Mycobacterium hodleri strain B.</title>
        <authorList>
            <person name="Amande T.J."/>
            <person name="Mcgenity T.J."/>
        </authorList>
    </citation>
    <scope>NUCLEOTIDE SEQUENCE [LARGE SCALE GENOMIC DNA]</scope>
    <source>
        <strain evidence="1 2">B</strain>
    </source>
</reference>
<dbReference type="Proteomes" id="UP000315759">
    <property type="component" value="Unassembled WGS sequence"/>
</dbReference>
<sequence length="529" mass="55021">MPASSASSFTGAVATPHTLATDAATDVFRDGGSAIDAAIAAAAVLTVVYPHNVALGGDLIALVRSPDGEVTCVNASGWSGAAADVDAMRAAHGTELPARGADAVSVPGGVRGWEALHRMAGRLPWARLLQPARHAADAGVPVAASLGVHLADPENADLHGSADFDRVFRPGGRLLQTGDEFRQPALAATFAALADGGPDEFYCGDLAASSVKYLRSHGSVLDAHDFADFQPEITAPESVEFRGLTVSTSPPNTHGFIMLRALTAVDEFQTAAPLGADIGTLMRVFHHANRLRSEYLADPRLAEVDTKALVYDDIRAATPIGDAVAARSVPRGDTVGVATADSDGWAVSLIQSVYHAFGSGLVDPDTGILFHDRGTSFSLDAESPNVLAPRKRPLHTLMPVIVTRDGELSHVLSTMGGQGQPQILTQVLLRMLDGESAADAVAAPRVVVGQQSLGCTDDSVVVEADADASALASLHESTFETVVLPRHSESLGQANVVQVGPRGQLTAAADPRADGSAVVVQYSRHHRRS</sequence>
<dbReference type="Gene3D" id="3.60.20.40">
    <property type="match status" value="1"/>
</dbReference>
<dbReference type="RefSeq" id="WP_142554952.1">
    <property type="nucleotide sequence ID" value="NZ_VIFX01000043.1"/>
</dbReference>
<dbReference type="Gene3D" id="1.10.246.230">
    <property type="match status" value="1"/>
</dbReference>
<proteinExistence type="predicted"/>
<dbReference type="PANTHER" id="PTHR43881:SF1">
    <property type="entry name" value="GAMMA-GLUTAMYLTRANSPEPTIDASE (AFU_ORTHOLOGUE AFUA_4G13580)"/>
    <property type="match status" value="1"/>
</dbReference>
<comment type="caution">
    <text evidence="1">The sequence shown here is derived from an EMBL/GenBank/DDBJ whole genome shotgun (WGS) entry which is preliminary data.</text>
</comment>
<evidence type="ECO:0000313" key="1">
    <source>
        <dbReference type="EMBL" id="TQR83497.1"/>
    </source>
</evidence>